<feature type="compositionally biased region" description="Basic and acidic residues" evidence="1">
    <location>
        <begin position="324"/>
        <end position="334"/>
    </location>
</feature>
<organism evidence="2">
    <name type="scientific">Zeugodacus cucurbitae</name>
    <name type="common">Melon fruit fly</name>
    <name type="synonym">Bactrocera cucurbitae</name>
    <dbReference type="NCBI Taxonomy" id="28588"/>
    <lineage>
        <taxon>Eukaryota</taxon>
        <taxon>Metazoa</taxon>
        <taxon>Ecdysozoa</taxon>
        <taxon>Arthropoda</taxon>
        <taxon>Hexapoda</taxon>
        <taxon>Insecta</taxon>
        <taxon>Pterygota</taxon>
        <taxon>Neoptera</taxon>
        <taxon>Endopterygota</taxon>
        <taxon>Diptera</taxon>
        <taxon>Brachycera</taxon>
        <taxon>Muscomorpha</taxon>
        <taxon>Tephritoidea</taxon>
        <taxon>Tephritidae</taxon>
        <taxon>Zeugodacus</taxon>
        <taxon>Zeugodacus</taxon>
    </lineage>
</organism>
<dbReference type="AlphaFoldDB" id="A0A0A1X288"/>
<dbReference type="PANTHER" id="PTHR15545:SF8">
    <property type="entry name" value="SLO-INTERACTING PROTEIN 1"/>
    <property type="match status" value="1"/>
</dbReference>
<evidence type="ECO:0000313" key="2">
    <source>
        <dbReference type="EMBL" id="JAD05001.1"/>
    </source>
</evidence>
<evidence type="ECO:0000256" key="1">
    <source>
        <dbReference type="SAM" id="MobiDB-lite"/>
    </source>
</evidence>
<reference evidence="2" key="1">
    <citation type="submission" date="2014-11" db="EMBL/GenBank/DDBJ databases">
        <authorList>
            <person name="Geib S."/>
        </authorList>
    </citation>
    <scope>NUCLEOTIDE SEQUENCE</scope>
</reference>
<dbReference type="PANTHER" id="PTHR15545">
    <property type="entry name" value="PDZ DOMAIN CONTAINING RING FINGER PROTEIN 3, 4"/>
    <property type="match status" value="1"/>
</dbReference>
<feature type="compositionally biased region" description="Polar residues" evidence="1">
    <location>
        <begin position="335"/>
        <end position="346"/>
    </location>
</feature>
<reference evidence="2" key="2">
    <citation type="journal article" date="2015" name="Gigascience">
        <title>Reconstructing a comprehensive transcriptome assembly of a white-pupal translocated strain of the pest fruit fly Bactrocera cucurbitae.</title>
        <authorList>
            <person name="Sim S.B."/>
            <person name="Calla B."/>
            <person name="Hall B."/>
            <person name="DeRego T."/>
            <person name="Geib S.M."/>
        </authorList>
    </citation>
    <scope>NUCLEOTIDE SEQUENCE</scope>
</reference>
<accession>A0A0A1X288</accession>
<dbReference type="InterPro" id="IPR051971">
    <property type="entry name" value="E3_ubiquitin-PDZ_ligase"/>
</dbReference>
<sequence>MRRMIILLVLTIRAAHIIVQFNFFSVLNPNYGTNPLSSTAVEEQIKYPLESMVYQTFHKSMCREVISQQQQHEFSQSLKHDKIHHQKNACCPQFVAPNLSQYHFVSSQEVGRGSQLVATVPTLTNADVNQKPHSKDETMVWKVKRRQDGTRYIVRRPARNRCMVRDRSIRINTEHIRNRDMSTTTEEDNVSEVKAGRYWSKEDRKKHVERARERKQQQQLVDGVVVSKICLKDHNSSRPLPQKRNSLNQQYRTNQNRVIEQGSNTMQQSYTTASLQQHYQLQFNSSRIPCQKPSRIVAGCDSNSANGLSSTSYNEMQFMPSKEPALETTEKEISRSSLTDTTPAVNKVNSDVQCRPLVLPGPQAVGFTNTPNVTTSAEGSELQNFISITSI</sequence>
<proteinExistence type="predicted"/>
<gene>
    <name evidence="2" type="primary">Slip1_0</name>
    <name evidence="2" type="ORF">g.23082</name>
</gene>
<name>A0A0A1X288_ZEUCU</name>
<protein>
    <submittedName>
        <fullName evidence="2">Slo-interacting protein 1</fullName>
    </submittedName>
</protein>
<dbReference type="EMBL" id="GBXI01009291">
    <property type="protein sequence ID" value="JAD05001.1"/>
    <property type="molecule type" value="Transcribed_RNA"/>
</dbReference>
<feature type="region of interest" description="Disordered" evidence="1">
    <location>
        <begin position="323"/>
        <end position="346"/>
    </location>
</feature>